<proteinExistence type="predicted"/>
<sequence>MGDDLDESYFVEVPRAGTIATATATATVDLVLYKIEI</sequence>
<accession>A0AAE8N6W8</accession>
<reference evidence="1" key="1">
    <citation type="submission" date="2018-03" db="EMBL/GenBank/DDBJ databases">
        <authorList>
            <person name="Guldener U."/>
        </authorList>
    </citation>
    <scope>NUCLEOTIDE SEQUENCE</scope>
</reference>
<protein>
    <submittedName>
        <fullName evidence="1">Uncharacterized protein</fullName>
    </submittedName>
</protein>
<comment type="caution">
    <text evidence="1">The sequence shown here is derived from an EMBL/GenBank/DDBJ whole genome shotgun (WGS) entry which is preliminary data.</text>
</comment>
<organism evidence="1 2">
    <name type="scientific">Cephalotrichum gorgonifer</name>
    <dbReference type="NCBI Taxonomy" id="2041049"/>
    <lineage>
        <taxon>Eukaryota</taxon>
        <taxon>Fungi</taxon>
        <taxon>Dikarya</taxon>
        <taxon>Ascomycota</taxon>
        <taxon>Pezizomycotina</taxon>
        <taxon>Sordariomycetes</taxon>
        <taxon>Hypocreomycetidae</taxon>
        <taxon>Microascales</taxon>
        <taxon>Microascaceae</taxon>
        <taxon>Cephalotrichum</taxon>
    </lineage>
</organism>
<name>A0AAE8N6W8_9PEZI</name>
<dbReference type="AlphaFoldDB" id="A0AAE8N6W8"/>
<dbReference type="Proteomes" id="UP001187682">
    <property type="component" value="Unassembled WGS sequence"/>
</dbReference>
<evidence type="ECO:0000313" key="1">
    <source>
        <dbReference type="EMBL" id="SPO07297.1"/>
    </source>
</evidence>
<dbReference type="EMBL" id="ONZQ02000019">
    <property type="protein sequence ID" value="SPO07297.1"/>
    <property type="molecule type" value="Genomic_DNA"/>
</dbReference>
<gene>
    <name evidence="1" type="ORF">DNG_09991</name>
</gene>
<evidence type="ECO:0000313" key="2">
    <source>
        <dbReference type="Proteomes" id="UP001187682"/>
    </source>
</evidence>
<keyword evidence="2" id="KW-1185">Reference proteome</keyword>